<dbReference type="EMBL" id="LJSK01000240">
    <property type="protein sequence ID" value="KPI84674.1"/>
    <property type="molecule type" value="Genomic_DNA"/>
</dbReference>
<evidence type="ECO:0000313" key="2">
    <source>
        <dbReference type="Proteomes" id="UP000038009"/>
    </source>
</evidence>
<name>A0A0N1HVM9_LEPSE</name>
<dbReference type="AlphaFoldDB" id="A0A0N1HVM9"/>
<comment type="caution">
    <text evidence="1">The sequence shown here is derived from an EMBL/GenBank/DDBJ whole genome shotgun (WGS) entry which is preliminary data.</text>
</comment>
<dbReference type="OMA" id="SFLAPMH"/>
<organism evidence="1 2">
    <name type="scientific">Leptomonas seymouri</name>
    <dbReference type="NCBI Taxonomy" id="5684"/>
    <lineage>
        <taxon>Eukaryota</taxon>
        <taxon>Discoba</taxon>
        <taxon>Euglenozoa</taxon>
        <taxon>Kinetoplastea</taxon>
        <taxon>Metakinetoplastina</taxon>
        <taxon>Trypanosomatida</taxon>
        <taxon>Trypanosomatidae</taxon>
        <taxon>Leishmaniinae</taxon>
        <taxon>Leptomonas</taxon>
    </lineage>
</organism>
<sequence length="565" mass="60922">MVAGTKRGLLLFGLHAFFVQLLVAVFTSFFVEYFLRECLLVVKVGPANTEGSHGAVSAQLSKWGLSLFIVVQAVYAVVASLHRLGLIALHSVTFANSRALLLLRRLSCECRFALLFGLSWLLLHFPLLPSALSFTCVFAVLRALGEDCSAFTTQTARQMALQRPKEGEWISWAARLAATGVAVAMFVTSLLYDSAVQRSGHAGGFHVLIAVVSVSAFCTFGVLQHLRRRTQVEERSAISWVRDDAENSGAPRPPFTSAAMPPAAFNAFARQTCQRSSMKALMAVRVLHCNAHTLVLYFFHFMITLGCGLQLSAATRAALLALVTAASSLLRPMAVAVCAVLGKKRSLSMGFSLAALLGSVSLLLAYSAQDAATAASPAGALIIKPKSKPPLLDVPAASTMWCPVLVVLQRLLLDALRDVLDLAQEDVVEEDTVLFGRASSMSTWTKQLTSVGCIPMQSLSIVMSFVFLAASRALRVVPVETAPWTALTAPLRTPFDAASSASPLTPWRVVVASSTMLSLLGLHTCGVAVVMCVVWQRLYNLEGKHLQFVQMATRKRRDEQAVALV</sequence>
<dbReference type="Proteomes" id="UP000038009">
    <property type="component" value="Unassembled WGS sequence"/>
</dbReference>
<keyword evidence="2" id="KW-1185">Reference proteome</keyword>
<evidence type="ECO:0000313" key="1">
    <source>
        <dbReference type="EMBL" id="KPI84674.1"/>
    </source>
</evidence>
<reference evidence="1 2" key="1">
    <citation type="journal article" date="2015" name="PLoS Pathog.">
        <title>Leptomonas seymouri: Adaptations to the Dixenous Life Cycle Analyzed by Genome Sequencing, Transcriptome Profiling and Co-infection with Leishmania donovani.</title>
        <authorList>
            <person name="Kraeva N."/>
            <person name="Butenko A."/>
            <person name="Hlavacova J."/>
            <person name="Kostygov A."/>
            <person name="Myskova J."/>
            <person name="Grybchuk D."/>
            <person name="Lestinova T."/>
            <person name="Votypka J."/>
            <person name="Volf P."/>
            <person name="Opperdoes F."/>
            <person name="Flegontov P."/>
            <person name="Lukes J."/>
            <person name="Yurchenko V."/>
        </authorList>
    </citation>
    <scope>NUCLEOTIDE SEQUENCE [LARGE SCALE GENOMIC DNA]</scope>
    <source>
        <strain evidence="1 2">ATCC 30220</strain>
    </source>
</reference>
<gene>
    <name evidence="1" type="ORF">ABL78_6268</name>
</gene>
<dbReference type="OrthoDB" id="273587at2759"/>
<accession>A0A0N1HVM9</accession>
<dbReference type="VEuPathDB" id="TriTrypDB:Lsey_0240_0050"/>
<proteinExistence type="predicted"/>
<protein>
    <submittedName>
        <fullName evidence="1">Uncharacterized protein</fullName>
    </submittedName>
</protein>